<dbReference type="RefSeq" id="WP_207088927.1">
    <property type="nucleotide sequence ID" value="NZ_JAFLQW010000408.1"/>
</dbReference>
<proteinExistence type="predicted"/>
<reference evidence="1 2" key="1">
    <citation type="submission" date="2021-03" db="EMBL/GenBank/DDBJ databases">
        <title>Metabolic Capacity of the Antarctic Cyanobacterium Phormidium pseudopriestleyi that Sustains Oxygenic Photosynthesis in the Presence of Hydrogen Sulfide.</title>
        <authorList>
            <person name="Lumian J.E."/>
            <person name="Jungblut A.D."/>
            <person name="Dillon M.L."/>
            <person name="Hawes I."/>
            <person name="Doran P.T."/>
            <person name="Mackey T.J."/>
            <person name="Dick G.J."/>
            <person name="Grettenberger C.L."/>
            <person name="Sumner D.Y."/>
        </authorList>
    </citation>
    <scope>NUCLEOTIDE SEQUENCE [LARGE SCALE GENOMIC DNA]</scope>
    <source>
        <strain evidence="1 2">FRX01</strain>
    </source>
</reference>
<dbReference type="Proteomes" id="UP000664844">
    <property type="component" value="Unassembled WGS sequence"/>
</dbReference>
<evidence type="ECO:0000313" key="2">
    <source>
        <dbReference type="Proteomes" id="UP000664844"/>
    </source>
</evidence>
<dbReference type="EMBL" id="JAFLQW010000408">
    <property type="protein sequence ID" value="MBO0350452.1"/>
    <property type="molecule type" value="Genomic_DNA"/>
</dbReference>
<evidence type="ECO:0000313" key="1">
    <source>
        <dbReference type="EMBL" id="MBO0350452.1"/>
    </source>
</evidence>
<name>A0ABS3FTJ4_9CYAN</name>
<comment type="caution">
    <text evidence="1">The sequence shown here is derived from an EMBL/GenBank/DDBJ whole genome shotgun (WGS) entry which is preliminary data.</text>
</comment>
<protein>
    <submittedName>
        <fullName evidence="1">Uncharacterized protein</fullName>
    </submittedName>
</protein>
<accession>A0ABS3FTJ4</accession>
<gene>
    <name evidence="1" type="ORF">J0895_15380</name>
</gene>
<keyword evidence="2" id="KW-1185">Reference proteome</keyword>
<sequence length="115" mass="13604">MLLCCNFISENPRAIAFMHLAFLSSLWDNLLQKLHDYRTQQMESKEWVITQLYNQFFHQPTSQLFKLHAQLDKLVMQVYRFNETDDILEKLLKLNVELAEKEQSGEFVLGPQAPD</sequence>
<organism evidence="1 2">
    <name type="scientific">Phormidium pseudopriestleyi FRX01</name>
    <dbReference type="NCBI Taxonomy" id="1759528"/>
    <lineage>
        <taxon>Bacteria</taxon>
        <taxon>Bacillati</taxon>
        <taxon>Cyanobacteriota</taxon>
        <taxon>Cyanophyceae</taxon>
        <taxon>Oscillatoriophycideae</taxon>
        <taxon>Oscillatoriales</taxon>
        <taxon>Oscillatoriaceae</taxon>
        <taxon>Phormidium</taxon>
    </lineage>
</organism>